<organism evidence="9 10">
    <name type="scientific">Candidatus Gottesmanbacteria bacterium GW2011_GWC2_39_8</name>
    <dbReference type="NCBI Taxonomy" id="1618450"/>
    <lineage>
        <taxon>Bacteria</taxon>
        <taxon>Candidatus Gottesmaniibacteriota</taxon>
    </lineage>
</organism>
<keyword evidence="2 9" id="KW-0689">Ribosomal protein</keyword>
<reference evidence="9 10" key="1">
    <citation type="journal article" date="2015" name="Nature">
        <title>rRNA introns, odd ribosomes, and small enigmatic genomes across a large radiation of phyla.</title>
        <authorList>
            <person name="Brown C.T."/>
            <person name="Hug L.A."/>
            <person name="Thomas B.C."/>
            <person name="Sharon I."/>
            <person name="Castelle C.J."/>
            <person name="Singh A."/>
            <person name="Wilkins M.J."/>
            <person name="Williams K.H."/>
            <person name="Banfield J.F."/>
        </authorList>
    </citation>
    <scope>NUCLEOTIDE SEQUENCE [LARGE SCALE GENOMIC DNA]</scope>
</reference>
<dbReference type="GO" id="GO:0002181">
    <property type="term" value="P:cytoplasmic translation"/>
    <property type="evidence" value="ECO:0007669"/>
    <property type="project" value="TreeGrafter"/>
</dbReference>
<dbReference type="GO" id="GO:0003735">
    <property type="term" value="F:structural constituent of ribosome"/>
    <property type="evidence" value="ECO:0007669"/>
    <property type="project" value="InterPro"/>
</dbReference>
<dbReference type="PATRIC" id="fig|1618450.3.peg.395"/>
<dbReference type="Gene3D" id="2.40.50.140">
    <property type="entry name" value="Nucleic acid-binding proteins"/>
    <property type="match status" value="1"/>
</dbReference>
<proteinExistence type="inferred from homology"/>
<dbReference type="EMBL" id="LBXN01000013">
    <property type="protein sequence ID" value="KKR33658.1"/>
    <property type="molecule type" value="Genomic_DNA"/>
</dbReference>
<dbReference type="Gene3D" id="2.30.30.30">
    <property type="match status" value="1"/>
</dbReference>
<dbReference type="PIRSF" id="PIRSF002158">
    <property type="entry name" value="Ribosomal_L2"/>
    <property type="match status" value="1"/>
</dbReference>
<dbReference type="NCBIfam" id="TIGR01171">
    <property type="entry name" value="rplB_bact"/>
    <property type="match status" value="1"/>
</dbReference>
<feature type="region of interest" description="Disordered" evidence="6">
    <location>
        <begin position="188"/>
        <end position="254"/>
    </location>
</feature>
<dbReference type="InterPro" id="IPR022669">
    <property type="entry name" value="Ribosomal_uL2_C"/>
</dbReference>
<feature type="domain" description="Large ribosomal subunit protein uL2 RNA-binding" evidence="8">
    <location>
        <begin position="21"/>
        <end position="97"/>
    </location>
</feature>
<protein>
    <recommendedName>
        <fullName evidence="4">Large ribosomal subunit protein uL2</fullName>
    </recommendedName>
    <alternativeName>
        <fullName evidence="5">50S ribosomal protein L2</fullName>
    </alternativeName>
</protein>
<comment type="similarity">
    <text evidence="1">Belongs to the universal ribosomal protein uL2 family.</text>
</comment>
<dbReference type="InterPro" id="IPR005880">
    <property type="entry name" value="Ribosomal_uL2_bac/org-type"/>
</dbReference>
<dbReference type="SUPFAM" id="SSF50104">
    <property type="entry name" value="Translation proteins SH3-like domain"/>
    <property type="match status" value="1"/>
</dbReference>
<feature type="domain" description="Large ribosomal subunit protein uL2 C-terminal" evidence="7">
    <location>
        <begin position="103"/>
        <end position="232"/>
    </location>
</feature>
<feature type="compositionally biased region" description="Basic and acidic residues" evidence="6">
    <location>
        <begin position="243"/>
        <end position="254"/>
    </location>
</feature>
<evidence type="ECO:0000256" key="6">
    <source>
        <dbReference type="SAM" id="MobiDB-lite"/>
    </source>
</evidence>
<dbReference type="Proteomes" id="UP000034539">
    <property type="component" value="Unassembled WGS sequence"/>
</dbReference>
<dbReference type="InterPro" id="IPR008991">
    <property type="entry name" value="Translation_prot_SH3-like_sf"/>
</dbReference>
<dbReference type="AlphaFoldDB" id="A0A0G0Q0H5"/>
<comment type="caution">
    <text evidence="9">The sequence shown here is derived from an EMBL/GenBank/DDBJ whole genome shotgun (WGS) entry which is preliminary data.</text>
</comment>
<sequence>MDITKREPEKNLISILPKVSGRNNQGKVTSGHRGGREKRFYRQIDWKRDKRGIAGKVVAFEYDPNRKTKIALIHYSDGEKRYILLPEGLKIGDIILSGKDIEIKTGNALMLGQIPVGIPIHNIEFAPGRGGQIARSAGNYATVIAKEGKFAQVKLSSGEIRTFPVESMATIGQLGNADWKNTILGKAGASRHRGIRPHVRGTAQNPRSHPHGGGEGRSGEGLKQPKTPWGKPARGLKTRKKGKYSDKAIIKRRK</sequence>
<dbReference type="PANTHER" id="PTHR13691">
    <property type="entry name" value="RIBOSOMAL PROTEIN L2"/>
    <property type="match status" value="1"/>
</dbReference>
<dbReference type="PANTHER" id="PTHR13691:SF5">
    <property type="entry name" value="LARGE RIBOSOMAL SUBUNIT PROTEIN UL2M"/>
    <property type="match status" value="1"/>
</dbReference>
<dbReference type="SMART" id="SM01383">
    <property type="entry name" value="Ribosomal_L2"/>
    <property type="match status" value="1"/>
</dbReference>
<dbReference type="InterPro" id="IPR022666">
    <property type="entry name" value="Ribosomal_uL2_RNA-bd_dom"/>
</dbReference>
<evidence type="ECO:0000256" key="1">
    <source>
        <dbReference type="ARBA" id="ARBA00005636"/>
    </source>
</evidence>
<dbReference type="SUPFAM" id="SSF50249">
    <property type="entry name" value="Nucleic acid-binding proteins"/>
    <property type="match status" value="1"/>
</dbReference>
<name>A0A0G0Q0H5_9BACT</name>
<accession>A0A0G0Q0H5</accession>
<evidence type="ECO:0000256" key="3">
    <source>
        <dbReference type="ARBA" id="ARBA00023274"/>
    </source>
</evidence>
<dbReference type="SMART" id="SM01382">
    <property type="entry name" value="Ribosomal_L2_C"/>
    <property type="match status" value="1"/>
</dbReference>
<dbReference type="InterPro" id="IPR012340">
    <property type="entry name" value="NA-bd_OB-fold"/>
</dbReference>
<dbReference type="GO" id="GO:0016740">
    <property type="term" value="F:transferase activity"/>
    <property type="evidence" value="ECO:0007669"/>
    <property type="project" value="InterPro"/>
</dbReference>
<dbReference type="FunFam" id="4.10.950.10:FF:000001">
    <property type="entry name" value="50S ribosomal protein L2"/>
    <property type="match status" value="1"/>
</dbReference>
<gene>
    <name evidence="9" type="ORF">UT63_C0013G0018</name>
</gene>
<dbReference type="FunFam" id="2.30.30.30:FF:000001">
    <property type="entry name" value="50S ribosomal protein L2"/>
    <property type="match status" value="1"/>
</dbReference>
<dbReference type="Pfam" id="PF00181">
    <property type="entry name" value="Ribosomal_L2_N"/>
    <property type="match status" value="1"/>
</dbReference>
<dbReference type="InterPro" id="IPR014726">
    <property type="entry name" value="Ribosomal_uL2_dom3"/>
</dbReference>
<dbReference type="Gene3D" id="4.10.950.10">
    <property type="entry name" value="Ribosomal protein L2, domain 3"/>
    <property type="match status" value="1"/>
</dbReference>
<dbReference type="Pfam" id="PF03947">
    <property type="entry name" value="Ribosomal_L2_C"/>
    <property type="match status" value="1"/>
</dbReference>
<dbReference type="InterPro" id="IPR002171">
    <property type="entry name" value="Ribosomal_uL2"/>
</dbReference>
<evidence type="ECO:0000256" key="4">
    <source>
        <dbReference type="ARBA" id="ARBA00035242"/>
    </source>
</evidence>
<evidence type="ECO:0000313" key="9">
    <source>
        <dbReference type="EMBL" id="KKR33658.1"/>
    </source>
</evidence>
<evidence type="ECO:0000313" key="10">
    <source>
        <dbReference type="Proteomes" id="UP000034539"/>
    </source>
</evidence>
<keyword evidence="3" id="KW-0687">Ribonucleoprotein</keyword>
<evidence type="ECO:0000259" key="7">
    <source>
        <dbReference type="SMART" id="SM01382"/>
    </source>
</evidence>
<evidence type="ECO:0000256" key="2">
    <source>
        <dbReference type="ARBA" id="ARBA00022980"/>
    </source>
</evidence>
<dbReference type="InterPro" id="IPR014722">
    <property type="entry name" value="Rib_uL2_dom2"/>
</dbReference>
<dbReference type="GO" id="GO:0015934">
    <property type="term" value="C:large ribosomal subunit"/>
    <property type="evidence" value="ECO:0007669"/>
    <property type="project" value="InterPro"/>
</dbReference>
<feature type="compositionally biased region" description="Basic residues" evidence="6">
    <location>
        <begin position="189"/>
        <end position="199"/>
    </location>
</feature>
<evidence type="ECO:0000259" key="8">
    <source>
        <dbReference type="SMART" id="SM01383"/>
    </source>
</evidence>
<dbReference type="GO" id="GO:0003723">
    <property type="term" value="F:RNA binding"/>
    <property type="evidence" value="ECO:0007669"/>
    <property type="project" value="InterPro"/>
</dbReference>
<evidence type="ECO:0000256" key="5">
    <source>
        <dbReference type="ARBA" id="ARBA00035459"/>
    </source>
</evidence>